<evidence type="ECO:0000313" key="2">
    <source>
        <dbReference type="Proteomes" id="UP001172082"/>
    </source>
</evidence>
<dbReference type="EMBL" id="JAUJEA010000001">
    <property type="protein sequence ID" value="MDN5200738.1"/>
    <property type="molecule type" value="Genomic_DNA"/>
</dbReference>
<dbReference type="RefSeq" id="WP_346750758.1">
    <property type="nucleotide sequence ID" value="NZ_JAUJEA010000001.1"/>
</dbReference>
<keyword evidence="2" id="KW-1185">Reference proteome</keyword>
<organism evidence="1 2">
    <name type="scientific">Splendidivirga corallicola</name>
    <dbReference type="NCBI Taxonomy" id="3051826"/>
    <lineage>
        <taxon>Bacteria</taxon>
        <taxon>Pseudomonadati</taxon>
        <taxon>Bacteroidota</taxon>
        <taxon>Cytophagia</taxon>
        <taxon>Cytophagales</taxon>
        <taxon>Splendidivirgaceae</taxon>
        <taxon>Splendidivirga</taxon>
    </lineage>
</organism>
<accession>A0ABT8KKH2</accession>
<sequence>MKKVELLKYCLPVFLNLITTFGGKAQFYSDTSFFKTYKAPPKLILKIDLLSVWDKYSTPQLALEHRLKNNLYLQHEVGYVTSFKGVNLDFLEDDHEKTSGFKLKNEIRYYFDFERQSRNGVYLAGEILVSYVYHRDAKFFGIGCDNQNGCDFYRQITYRTVDRNYGMHLKIGVNRLYKEIVSIDTFLGMGYKWNHIRTTGFQADDDIIDDTGLLTPESIWKYNLTIGLKVGIILK</sequence>
<reference evidence="1" key="1">
    <citation type="submission" date="2023-06" db="EMBL/GenBank/DDBJ databases">
        <title>Genomic of Parafulvivirga corallium.</title>
        <authorList>
            <person name="Wang G."/>
        </authorList>
    </citation>
    <scope>NUCLEOTIDE SEQUENCE</scope>
    <source>
        <strain evidence="1">BMA10</strain>
    </source>
</reference>
<name>A0ABT8KKH2_9BACT</name>
<evidence type="ECO:0000313" key="1">
    <source>
        <dbReference type="EMBL" id="MDN5200738.1"/>
    </source>
</evidence>
<proteinExistence type="predicted"/>
<dbReference type="Proteomes" id="UP001172082">
    <property type="component" value="Unassembled WGS sequence"/>
</dbReference>
<gene>
    <name evidence="1" type="ORF">QQ008_05185</name>
</gene>
<protein>
    <submittedName>
        <fullName evidence="1">DUF3575 domain-containing protein</fullName>
    </submittedName>
</protein>
<comment type="caution">
    <text evidence="1">The sequence shown here is derived from an EMBL/GenBank/DDBJ whole genome shotgun (WGS) entry which is preliminary data.</text>
</comment>